<reference evidence="8" key="5">
    <citation type="submission" date="2025-09" db="UniProtKB">
        <authorList>
            <consortium name="Ensembl"/>
        </authorList>
    </citation>
    <scope>IDENTIFICATION</scope>
</reference>
<dbReference type="PROSITE" id="PS00028">
    <property type="entry name" value="ZINC_FINGER_C2H2_1"/>
    <property type="match status" value="1"/>
</dbReference>
<dbReference type="GO" id="GO:0008270">
    <property type="term" value="F:zinc ion binding"/>
    <property type="evidence" value="ECO:0007669"/>
    <property type="project" value="UniProtKB-KW"/>
</dbReference>
<dbReference type="InterPro" id="IPR013087">
    <property type="entry name" value="Znf_C2H2_type"/>
</dbReference>
<feature type="region of interest" description="Disordered" evidence="6">
    <location>
        <begin position="30"/>
        <end position="59"/>
    </location>
</feature>
<protein>
    <recommendedName>
        <fullName evidence="7">C2H2-type domain-containing protein</fullName>
    </recommendedName>
</protein>
<keyword evidence="4" id="KW-0862">Zinc</keyword>
<evidence type="ECO:0000256" key="6">
    <source>
        <dbReference type="SAM" id="MobiDB-lite"/>
    </source>
</evidence>
<proteinExistence type="predicted"/>
<keyword evidence="9" id="KW-1185">Reference proteome</keyword>
<feature type="domain" description="C2H2-type" evidence="7">
    <location>
        <begin position="87"/>
        <end position="111"/>
    </location>
</feature>
<organism evidence="8 9">
    <name type="scientific">Callorhinchus milii</name>
    <name type="common">Ghost shark</name>
    <dbReference type="NCBI Taxonomy" id="7868"/>
    <lineage>
        <taxon>Eukaryota</taxon>
        <taxon>Metazoa</taxon>
        <taxon>Chordata</taxon>
        <taxon>Craniata</taxon>
        <taxon>Vertebrata</taxon>
        <taxon>Chondrichthyes</taxon>
        <taxon>Holocephali</taxon>
        <taxon>Chimaeriformes</taxon>
        <taxon>Callorhinchidae</taxon>
        <taxon>Callorhinchus</taxon>
    </lineage>
</organism>
<sequence length="169" mass="18718">MADHVKKHNEGPNNICNICHKDGEMDGLKCQHQDSQDNSDSFGDLSDISDLKSPLKHDQDESFQCDLNNGKIKIETNAEQYIEPKRYPCQDCGSVFKSKSYLNKHMLKIHAKPVGGSLADLSSGLGSPFSPQQNMSLLESFGFQVVQNAFASSLVEPEAEQSTEDPEQK</sequence>
<dbReference type="Pfam" id="PF16637">
    <property type="entry name" value="zf-C2H2_assoc3"/>
    <property type="match status" value="1"/>
</dbReference>
<dbReference type="STRING" id="7868.ENSCMIP00000010470"/>
<keyword evidence="3 5" id="KW-0863">Zinc-finger</keyword>
<dbReference type="InParanoid" id="A0A4W3H541"/>
<reference evidence="8" key="4">
    <citation type="submission" date="2025-08" db="UniProtKB">
        <authorList>
            <consortium name="Ensembl"/>
        </authorList>
    </citation>
    <scope>IDENTIFICATION</scope>
</reference>
<dbReference type="SMART" id="SM00355">
    <property type="entry name" value="ZnF_C2H2"/>
    <property type="match status" value="1"/>
</dbReference>
<accession>A0A4W3H541</accession>
<keyword evidence="1" id="KW-0479">Metal-binding</keyword>
<evidence type="ECO:0000256" key="3">
    <source>
        <dbReference type="ARBA" id="ARBA00022771"/>
    </source>
</evidence>
<dbReference type="OMA" id="NICNICH"/>
<reference evidence="9" key="2">
    <citation type="journal article" date="2007" name="PLoS Biol.">
        <title>Survey sequencing and comparative analysis of the elephant shark (Callorhinchus milii) genome.</title>
        <authorList>
            <person name="Venkatesh B."/>
            <person name="Kirkness E.F."/>
            <person name="Loh Y.H."/>
            <person name="Halpern A.L."/>
            <person name="Lee A.P."/>
            <person name="Johnson J."/>
            <person name="Dandona N."/>
            <person name="Viswanathan L.D."/>
            <person name="Tay A."/>
            <person name="Venter J.C."/>
            <person name="Strausberg R.L."/>
            <person name="Brenner S."/>
        </authorList>
    </citation>
    <scope>NUCLEOTIDE SEQUENCE [LARGE SCALE GENOMIC DNA]</scope>
</reference>
<dbReference type="InterPro" id="IPR036236">
    <property type="entry name" value="Znf_C2H2_sf"/>
</dbReference>
<feature type="compositionally biased region" description="Basic and acidic residues" evidence="6">
    <location>
        <begin position="49"/>
        <end position="59"/>
    </location>
</feature>
<dbReference type="Pfam" id="PF00096">
    <property type="entry name" value="zf-C2H2"/>
    <property type="match status" value="1"/>
</dbReference>
<dbReference type="PROSITE" id="PS50157">
    <property type="entry name" value="ZINC_FINGER_C2H2_2"/>
    <property type="match status" value="1"/>
</dbReference>
<dbReference type="Ensembl" id="ENSCMIT00000010742.1">
    <property type="protein sequence ID" value="ENSCMIP00000010470.1"/>
    <property type="gene ID" value="ENSCMIG00000005525.1"/>
</dbReference>
<dbReference type="AlphaFoldDB" id="A0A4W3H541"/>
<dbReference type="GeneTree" id="ENSGT00940000159296"/>
<evidence type="ECO:0000256" key="2">
    <source>
        <dbReference type="ARBA" id="ARBA00022737"/>
    </source>
</evidence>
<evidence type="ECO:0000259" key="7">
    <source>
        <dbReference type="PROSITE" id="PS50157"/>
    </source>
</evidence>
<evidence type="ECO:0000313" key="9">
    <source>
        <dbReference type="Proteomes" id="UP000314986"/>
    </source>
</evidence>
<name>A0A4W3H541_CALMI</name>
<evidence type="ECO:0000256" key="5">
    <source>
        <dbReference type="PROSITE-ProRule" id="PRU00042"/>
    </source>
</evidence>
<evidence type="ECO:0000313" key="8">
    <source>
        <dbReference type="Ensembl" id="ENSCMIP00000010470.1"/>
    </source>
</evidence>
<evidence type="ECO:0000256" key="4">
    <source>
        <dbReference type="ARBA" id="ARBA00022833"/>
    </source>
</evidence>
<keyword evidence="2" id="KW-0677">Repeat</keyword>
<reference evidence="9" key="1">
    <citation type="journal article" date="2006" name="Science">
        <title>Ancient noncoding elements conserved in the human genome.</title>
        <authorList>
            <person name="Venkatesh B."/>
            <person name="Kirkness E.F."/>
            <person name="Loh Y.H."/>
            <person name="Halpern A.L."/>
            <person name="Lee A.P."/>
            <person name="Johnson J."/>
            <person name="Dandona N."/>
            <person name="Viswanathan L.D."/>
            <person name="Tay A."/>
            <person name="Venter J.C."/>
            <person name="Strausberg R.L."/>
            <person name="Brenner S."/>
        </authorList>
    </citation>
    <scope>NUCLEOTIDE SEQUENCE [LARGE SCALE GENOMIC DNA]</scope>
</reference>
<dbReference type="FunFam" id="3.30.160.60:FF:000100">
    <property type="entry name" value="Zinc finger 45-like"/>
    <property type="match status" value="1"/>
</dbReference>
<evidence type="ECO:0000256" key="1">
    <source>
        <dbReference type="ARBA" id="ARBA00022723"/>
    </source>
</evidence>
<dbReference type="SUPFAM" id="SSF57667">
    <property type="entry name" value="beta-beta-alpha zinc fingers"/>
    <property type="match status" value="1"/>
</dbReference>
<reference evidence="9" key="3">
    <citation type="journal article" date="2014" name="Nature">
        <title>Elephant shark genome provides unique insights into gnathostome evolution.</title>
        <authorList>
            <consortium name="International Elephant Shark Genome Sequencing Consortium"/>
            <person name="Venkatesh B."/>
            <person name="Lee A.P."/>
            <person name="Ravi V."/>
            <person name="Maurya A.K."/>
            <person name="Lian M.M."/>
            <person name="Swann J.B."/>
            <person name="Ohta Y."/>
            <person name="Flajnik M.F."/>
            <person name="Sutoh Y."/>
            <person name="Kasahara M."/>
            <person name="Hoon S."/>
            <person name="Gangu V."/>
            <person name="Roy S.W."/>
            <person name="Irimia M."/>
            <person name="Korzh V."/>
            <person name="Kondrychyn I."/>
            <person name="Lim Z.W."/>
            <person name="Tay B.H."/>
            <person name="Tohari S."/>
            <person name="Kong K.W."/>
            <person name="Ho S."/>
            <person name="Lorente-Galdos B."/>
            <person name="Quilez J."/>
            <person name="Marques-Bonet T."/>
            <person name="Raney B.J."/>
            <person name="Ingham P.W."/>
            <person name="Tay A."/>
            <person name="Hillier L.W."/>
            <person name="Minx P."/>
            <person name="Boehm T."/>
            <person name="Wilson R.K."/>
            <person name="Brenner S."/>
            <person name="Warren W.C."/>
        </authorList>
    </citation>
    <scope>NUCLEOTIDE SEQUENCE [LARGE SCALE GENOMIC DNA]</scope>
</reference>
<dbReference type="Gene3D" id="3.30.160.60">
    <property type="entry name" value="Classic Zinc Finger"/>
    <property type="match status" value="1"/>
</dbReference>
<dbReference type="Proteomes" id="UP000314986">
    <property type="component" value="Unassembled WGS sequence"/>
</dbReference>